<gene>
    <name evidence="1" type="ORF">LCGC14_0605400</name>
</gene>
<dbReference type="PROSITE" id="PS51365">
    <property type="entry name" value="RENAL_DIPEPTIDASE_2"/>
    <property type="match status" value="1"/>
</dbReference>
<dbReference type="InterPro" id="IPR032466">
    <property type="entry name" value="Metal_Hydrolase"/>
</dbReference>
<dbReference type="GO" id="GO:0070573">
    <property type="term" value="F:metallodipeptidase activity"/>
    <property type="evidence" value="ECO:0007669"/>
    <property type="project" value="InterPro"/>
</dbReference>
<sequence>MKRRDFMRNAALLGTTVGLVRASGAWSIAPMVVEESRRSLAFQQDESDRSLSHPMAIQRSTLVVSGLDVSTLNERYLGMLKAGGVNCWHKSMGGTQSFADVYNFLDQHSDTIIPVTTVREIRQAYQQEKIGLVFGWQSAEVLESKQSNAEVYSRTALRAYYELGLRIVGIAYNLVNDFGAGCLHRYVGLTRAGRRLVEEIHNLRIVLDVGGHTGEQTSLDAIAMSKGVPVICSHANAAGIVDNPRNISDRMIEAIAKTGGVVGILATNDYHARSRKDAHIPRSPQAKLKAHLDHYDYVRKLVGVDHVGIGPDFIEGRAIDYEAVTRANTFPREVKSDGPWILVKGFENITELPNVIRGLIKRGWSAGEIRKVLGENWLRVYKQVWGV</sequence>
<name>A0A0F9RTB8_9ZZZZ</name>
<dbReference type="AlphaFoldDB" id="A0A0F9RTB8"/>
<dbReference type="Gene3D" id="3.20.20.140">
    <property type="entry name" value="Metal-dependent hydrolases"/>
    <property type="match status" value="1"/>
</dbReference>
<comment type="caution">
    <text evidence="1">The sequence shown here is derived from an EMBL/GenBank/DDBJ whole genome shotgun (WGS) entry which is preliminary data.</text>
</comment>
<protein>
    <recommendedName>
        <fullName evidence="2">Membrane dipeptidase</fullName>
    </recommendedName>
</protein>
<reference evidence="1" key="1">
    <citation type="journal article" date="2015" name="Nature">
        <title>Complex archaea that bridge the gap between prokaryotes and eukaryotes.</title>
        <authorList>
            <person name="Spang A."/>
            <person name="Saw J.H."/>
            <person name="Jorgensen S.L."/>
            <person name="Zaremba-Niedzwiedzka K."/>
            <person name="Martijn J."/>
            <person name="Lind A.E."/>
            <person name="van Eijk R."/>
            <person name="Schleper C."/>
            <person name="Guy L."/>
            <person name="Ettema T.J."/>
        </authorList>
    </citation>
    <scope>NUCLEOTIDE SEQUENCE</scope>
</reference>
<dbReference type="SUPFAM" id="SSF51556">
    <property type="entry name" value="Metallo-dependent hydrolases"/>
    <property type="match status" value="1"/>
</dbReference>
<dbReference type="PANTHER" id="PTHR10443:SF12">
    <property type="entry name" value="DIPEPTIDASE"/>
    <property type="match status" value="1"/>
</dbReference>
<evidence type="ECO:0008006" key="2">
    <source>
        <dbReference type="Google" id="ProtNLM"/>
    </source>
</evidence>
<dbReference type="PANTHER" id="PTHR10443">
    <property type="entry name" value="MICROSOMAL DIPEPTIDASE"/>
    <property type="match status" value="1"/>
</dbReference>
<evidence type="ECO:0000313" key="1">
    <source>
        <dbReference type="EMBL" id="KKN53147.1"/>
    </source>
</evidence>
<accession>A0A0F9RTB8</accession>
<dbReference type="InterPro" id="IPR008257">
    <property type="entry name" value="Pept_M19"/>
</dbReference>
<dbReference type="EMBL" id="LAZR01000986">
    <property type="protein sequence ID" value="KKN53147.1"/>
    <property type="molecule type" value="Genomic_DNA"/>
</dbReference>
<dbReference type="Pfam" id="PF01244">
    <property type="entry name" value="Peptidase_M19"/>
    <property type="match status" value="1"/>
</dbReference>
<organism evidence="1">
    <name type="scientific">marine sediment metagenome</name>
    <dbReference type="NCBI Taxonomy" id="412755"/>
    <lineage>
        <taxon>unclassified sequences</taxon>
        <taxon>metagenomes</taxon>
        <taxon>ecological metagenomes</taxon>
    </lineage>
</organism>
<dbReference type="GO" id="GO:0006508">
    <property type="term" value="P:proteolysis"/>
    <property type="evidence" value="ECO:0007669"/>
    <property type="project" value="InterPro"/>
</dbReference>
<proteinExistence type="predicted"/>